<dbReference type="InterPro" id="IPR032675">
    <property type="entry name" value="LRR_dom_sf"/>
</dbReference>
<organism evidence="1 2">
    <name type="scientific">Mycena venus</name>
    <dbReference type="NCBI Taxonomy" id="2733690"/>
    <lineage>
        <taxon>Eukaryota</taxon>
        <taxon>Fungi</taxon>
        <taxon>Dikarya</taxon>
        <taxon>Basidiomycota</taxon>
        <taxon>Agaricomycotina</taxon>
        <taxon>Agaricomycetes</taxon>
        <taxon>Agaricomycetidae</taxon>
        <taxon>Agaricales</taxon>
        <taxon>Marasmiineae</taxon>
        <taxon>Mycenaceae</taxon>
        <taxon>Mycena</taxon>
    </lineage>
</organism>
<evidence type="ECO:0000313" key="1">
    <source>
        <dbReference type="EMBL" id="KAF7369696.1"/>
    </source>
</evidence>
<dbReference type="EMBL" id="JACAZI010000002">
    <property type="protein sequence ID" value="KAF7369696.1"/>
    <property type="molecule type" value="Genomic_DNA"/>
</dbReference>
<protein>
    <recommendedName>
        <fullName evidence="3">F-box domain-containing protein</fullName>
    </recommendedName>
</protein>
<evidence type="ECO:0000313" key="2">
    <source>
        <dbReference type="Proteomes" id="UP000620124"/>
    </source>
</evidence>
<dbReference type="Proteomes" id="UP000620124">
    <property type="component" value="Unassembled WGS sequence"/>
</dbReference>
<comment type="caution">
    <text evidence="1">The sequence shown here is derived from an EMBL/GenBank/DDBJ whole genome shotgun (WGS) entry which is preliminary data.</text>
</comment>
<dbReference type="Gene3D" id="3.80.10.10">
    <property type="entry name" value="Ribonuclease Inhibitor"/>
    <property type="match status" value="1"/>
</dbReference>
<dbReference type="OrthoDB" id="2835096at2759"/>
<accession>A0A8H6Z4F9</accession>
<name>A0A8H6Z4F9_9AGAR</name>
<proteinExistence type="predicted"/>
<sequence length="521" mass="58687">MAQVCLNCGAPPNFASLLEPQPTPSLDLTHLLTSNEPPPDSEVPLIRDIISESQSRIGPLDAHIETLQAQIRSLETTLAEFVERREETVELVRQHQSIVSPARRMPAELICHILALTWEAYKDTTNGPPWYLGHICRLWRHSVLLYPNLWSSITVPSFKSSEGSHLLSSIEAQLVRSADVPLDLYWPSVQSEVDPRLLDLVFRHCRRWRSLHFHDPAQHRDRMLHWLRPVDGQLDQLQKLTLVSHSGMFVGDVFATAPNLREVILTDGVSSYSPEGIVIRWGQITHYRGTYAAPRQFNILRAAPNLVECDLGFTNVDFDPDASMIDLPNLRRLSSDYVAFLEYLTAPILDDLRLTLGGEQLVPLLPFIHRSSCTLTRLALTELIAIDVDAMSTLRELPSLTYLLLEYASDADIDAYNGLDWINAMFVSGAPSDICPDLATLVVGYTDADQLPFAFFEMVRSRFQSNRTRSSHLECLRIFDAGSLTALSDEALAQMNGLREEELDVALVEWEDGVQLKKDLL</sequence>
<dbReference type="AlphaFoldDB" id="A0A8H6Z4F9"/>
<reference evidence="1" key="1">
    <citation type="submission" date="2020-05" db="EMBL/GenBank/DDBJ databases">
        <title>Mycena genomes resolve the evolution of fungal bioluminescence.</title>
        <authorList>
            <person name="Tsai I.J."/>
        </authorList>
    </citation>
    <scope>NUCLEOTIDE SEQUENCE</scope>
    <source>
        <strain evidence="1">CCC161011</strain>
    </source>
</reference>
<gene>
    <name evidence="1" type="ORF">MVEN_00301000</name>
</gene>
<dbReference type="SUPFAM" id="SSF52047">
    <property type="entry name" value="RNI-like"/>
    <property type="match status" value="1"/>
</dbReference>
<keyword evidence="2" id="KW-1185">Reference proteome</keyword>
<evidence type="ECO:0008006" key="3">
    <source>
        <dbReference type="Google" id="ProtNLM"/>
    </source>
</evidence>